<keyword evidence="2" id="KW-1133">Transmembrane helix</keyword>
<organism evidence="3 4">
    <name type="scientific">Arcicella rigui</name>
    <dbReference type="NCBI Taxonomy" id="797020"/>
    <lineage>
        <taxon>Bacteria</taxon>
        <taxon>Pseudomonadati</taxon>
        <taxon>Bacteroidota</taxon>
        <taxon>Cytophagia</taxon>
        <taxon>Cytophagales</taxon>
        <taxon>Flectobacillaceae</taxon>
        <taxon>Arcicella</taxon>
    </lineage>
</organism>
<keyword evidence="1" id="KW-0175">Coiled coil</keyword>
<dbReference type="RefSeq" id="WP_323297111.1">
    <property type="nucleotide sequence ID" value="NZ_JAYFUM010000014.1"/>
</dbReference>
<name>A0ABU5QBD5_9BACT</name>
<keyword evidence="2" id="KW-0812">Transmembrane</keyword>
<keyword evidence="4" id="KW-1185">Reference proteome</keyword>
<keyword evidence="2" id="KW-0472">Membrane</keyword>
<comment type="caution">
    <text evidence="3">The sequence shown here is derived from an EMBL/GenBank/DDBJ whole genome shotgun (WGS) entry which is preliminary data.</text>
</comment>
<feature type="coiled-coil region" evidence="1">
    <location>
        <begin position="58"/>
        <end position="104"/>
    </location>
</feature>
<evidence type="ECO:0000313" key="3">
    <source>
        <dbReference type="EMBL" id="MEA5139952.1"/>
    </source>
</evidence>
<evidence type="ECO:0000313" key="4">
    <source>
        <dbReference type="Proteomes" id="UP001302949"/>
    </source>
</evidence>
<protein>
    <submittedName>
        <fullName evidence="3">Uncharacterized protein</fullName>
    </submittedName>
</protein>
<gene>
    <name evidence="3" type="ORF">VB248_12440</name>
</gene>
<feature type="transmembrane region" description="Helical" evidence="2">
    <location>
        <begin position="37"/>
        <end position="56"/>
    </location>
</feature>
<proteinExistence type="predicted"/>
<dbReference type="Proteomes" id="UP001302949">
    <property type="component" value="Unassembled WGS sequence"/>
</dbReference>
<dbReference type="EMBL" id="JAYFUM010000014">
    <property type="protein sequence ID" value="MEA5139952.1"/>
    <property type="molecule type" value="Genomic_DNA"/>
</dbReference>
<evidence type="ECO:0000256" key="2">
    <source>
        <dbReference type="SAM" id="Phobius"/>
    </source>
</evidence>
<sequence length="214" mass="25201">MANETQLDILSVEELQKLKLKEEILILKKPIWKQTQFISIVVTLIIAFIGTSITIWQKQEEKIEYAEAERKKYQLLTEELLSEKNNLKEKSEEAKVRLLEALSEKTIAVSEKSEIKNQINSLQEMQLMQREKSLSERVIKLQNLGKELEKRNKGFKEGFIEAYVSNNVTVQRDIDRFAKEGMKLEMEDWLKKQFLFTALNRYQNYIVENTNTIP</sequence>
<evidence type="ECO:0000256" key="1">
    <source>
        <dbReference type="SAM" id="Coils"/>
    </source>
</evidence>
<accession>A0ABU5QBD5</accession>
<reference evidence="3 4" key="1">
    <citation type="submission" date="2023-12" db="EMBL/GenBank/DDBJ databases">
        <title>Novel species of the genus Arcicella isolated from rivers.</title>
        <authorList>
            <person name="Lu H."/>
        </authorList>
    </citation>
    <scope>NUCLEOTIDE SEQUENCE [LARGE SCALE GENOMIC DNA]</scope>
    <source>
        <strain evidence="3 4">KCTC 23307</strain>
    </source>
</reference>